<evidence type="ECO:0000256" key="7">
    <source>
        <dbReference type="RuleBase" id="RU004474"/>
    </source>
</evidence>
<dbReference type="PANTHER" id="PTHR48069">
    <property type="entry name" value="DIHYDROFOLATE REDUCTASE"/>
    <property type="match status" value="1"/>
</dbReference>
<dbReference type="AlphaFoldDB" id="M2RUF7"/>
<dbReference type="UniPathway" id="UPA00077">
    <property type="reaction ID" value="UER00158"/>
</dbReference>
<dbReference type="InterPro" id="IPR017925">
    <property type="entry name" value="DHFR_CS"/>
</dbReference>
<evidence type="ECO:0000256" key="4">
    <source>
        <dbReference type="ARBA" id="ARBA00022563"/>
    </source>
</evidence>
<comment type="similarity">
    <text evidence="7">Belongs to the dihydrofolate reductase family.</text>
</comment>
<dbReference type="GO" id="GO:0046654">
    <property type="term" value="P:tetrahydrofolate biosynthetic process"/>
    <property type="evidence" value="ECO:0007669"/>
    <property type="project" value="UniProtKB-UniPathway"/>
</dbReference>
<dbReference type="PROSITE" id="PS51330">
    <property type="entry name" value="DHFR_2"/>
    <property type="match status" value="1"/>
</dbReference>
<dbReference type="PRINTS" id="PR00070">
    <property type="entry name" value="DHFR"/>
</dbReference>
<evidence type="ECO:0000256" key="3">
    <source>
        <dbReference type="ARBA" id="ARBA00018886"/>
    </source>
</evidence>
<dbReference type="SUPFAM" id="SSF53597">
    <property type="entry name" value="Dihydrofolate reductase-like"/>
    <property type="match status" value="1"/>
</dbReference>
<keyword evidence="10" id="KW-1185">Reference proteome</keyword>
<dbReference type="InterPro" id="IPR001796">
    <property type="entry name" value="DHFR_dom"/>
</dbReference>
<evidence type="ECO:0000256" key="2">
    <source>
        <dbReference type="ARBA" id="ARBA00012856"/>
    </source>
</evidence>
<accession>M2RUF7</accession>
<dbReference type="InterPro" id="IPR012259">
    <property type="entry name" value="DHFR"/>
</dbReference>
<comment type="pathway">
    <text evidence="1">Cofactor biosynthesis; tetrahydrofolate biosynthesis; 5,6,7,8-tetrahydrofolate from 7,8-dihydrofolate: step 1/1.</text>
</comment>
<dbReference type="GO" id="GO:0005739">
    <property type="term" value="C:mitochondrion"/>
    <property type="evidence" value="ECO:0007669"/>
    <property type="project" value="TreeGrafter"/>
</dbReference>
<evidence type="ECO:0000313" key="10">
    <source>
        <dbReference type="Proteomes" id="UP000016930"/>
    </source>
</evidence>
<dbReference type="HOGENOM" id="CLU_043966_2_1_1"/>
<dbReference type="GO" id="GO:0006730">
    <property type="term" value="P:one-carbon metabolic process"/>
    <property type="evidence" value="ECO:0007669"/>
    <property type="project" value="UniProtKB-KW"/>
</dbReference>
<dbReference type="EMBL" id="KB445791">
    <property type="protein sequence ID" value="EMD42087.1"/>
    <property type="molecule type" value="Genomic_DNA"/>
</dbReference>
<dbReference type="CDD" id="cd00209">
    <property type="entry name" value="DHFR"/>
    <property type="match status" value="1"/>
</dbReference>
<evidence type="ECO:0000256" key="5">
    <source>
        <dbReference type="ARBA" id="ARBA00022857"/>
    </source>
</evidence>
<dbReference type="PROSITE" id="PS00075">
    <property type="entry name" value="DHFR_1"/>
    <property type="match status" value="1"/>
</dbReference>
<proteinExistence type="inferred from homology"/>
<dbReference type="GO" id="GO:0046655">
    <property type="term" value="P:folic acid metabolic process"/>
    <property type="evidence" value="ECO:0007669"/>
    <property type="project" value="TreeGrafter"/>
</dbReference>
<evidence type="ECO:0000256" key="1">
    <source>
        <dbReference type="ARBA" id="ARBA00004903"/>
    </source>
</evidence>
<dbReference type="Gene3D" id="3.40.430.10">
    <property type="entry name" value="Dihydrofolate Reductase, subunit A"/>
    <property type="match status" value="1"/>
</dbReference>
<dbReference type="GO" id="GO:0004146">
    <property type="term" value="F:dihydrofolate reductase activity"/>
    <property type="evidence" value="ECO:0007669"/>
    <property type="project" value="UniProtKB-EC"/>
</dbReference>
<dbReference type="Pfam" id="PF00186">
    <property type="entry name" value="DHFR_1"/>
    <property type="match status" value="1"/>
</dbReference>
<dbReference type="GO" id="GO:0046452">
    <property type="term" value="P:dihydrofolate metabolic process"/>
    <property type="evidence" value="ECO:0007669"/>
    <property type="project" value="TreeGrafter"/>
</dbReference>
<keyword evidence="5" id="KW-0521">NADP</keyword>
<keyword evidence="4" id="KW-0554">One-carbon metabolism</keyword>
<dbReference type="PANTHER" id="PTHR48069:SF3">
    <property type="entry name" value="DIHYDROFOLATE REDUCTASE"/>
    <property type="match status" value="1"/>
</dbReference>
<reference evidence="9 10" key="1">
    <citation type="journal article" date="2012" name="Proc. Natl. Acad. Sci. U.S.A.">
        <title>Comparative genomics of Ceriporiopsis subvermispora and Phanerochaete chrysosporium provide insight into selective ligninolysis.</title>
        <authorList>
            <person name="Fernandez-Fueyo E."/>
            <person name="Ruiz-Duenas F.J."/>
            <person name="Ferreira P."/>
            <person name="Floudas D."/>
            <person name="Hibbett D.S."/>
            <person name="Canessa P."/>
            <person name="Larrondo L.F."/>
            <person name="James T.Y."/>
            <person name="Seelenfreund D."/>
            <person name="Lobos S."/>
            <person name="Polanco R."/>
            <person name="Tello M."/>
            <person name="Honda Y."/>
            <person name="Watanabe T."/>
            <person name="Watanabe T."/>
            <person name="Ryu J.S."/>
            <person name="Kubicek C.P."/>
            <person name="Schmoll M."/>
            <person name="Gaskell J."/>
            <person name="Hammel K.E."/>
            <person name="St John F.J."/>
            <person name="Vanden Wymelenberg A."/>
            <person name="Sabat G."/>
            <person name="Splinter BonDurant S."/>
            <person name="Syed K."/>
            <person name="Yadav J.S."/>
            <person name="Doddapaneni H."/>
            <person name="Subramanian V."/>
            <person name="Lavin J.L."/>
            <person name="Oguiza J.A."/>
            <person name="Perez G."/>
            <person name="Pisabarro A.G."/>
            <person name="Ramirez L."/>
            <person name="Santoyo F."/>
            <person name="Master E."/>
            <person name="Coutinho P.M."/>
            <person name="Henrissat B."/>
            <person name="Lombard V."/>
            <person name="Magnuson J.K."/>
            <person name="Kuees U."/>
            <person name="Hori C."/>
            <person name="Igarashi K."/>
            <person name="Samejima M."/>
            <person name="Held B.W."/>
            <person name="Barry K.W."/>
            <person name="LaButti K.M."/>
            <person name="Lapidus A."/>
            <person name="Lindquist E.A."/>
            <person name="Lucas S.M."/>
            <person name="Riley R."/>
            <person name="Salamov A.A."/>
            <person name="Hoffmeister D."/>
            <person name="Schwenk D."/>
            <person name="Hadar Y."/>
            <person name="Yarden O."/>
            <person name="de Vries R.P."/>
            <person name="Wiebenga A."/>
            <person name="Stenlid J."/>
            <person name="Eastwood D."/>
            <person name="Grigoriev I.V."/>
            <person name="Berka R.M."/>
            <person name="Blanchette R.A."/>
            <person name="Kersten P."/>
            <person name="Martinez A.T."/>
            <person name="Vicuna R."/>
            <person name="Cullen D."/>
        </authorList>
    </citation>
    <scope>NUCLEOTIDE SEQUENCE [LARGE SCALE GENOMIC DNA]</scope>
    <source>
        <strain evidence="9 10">B</strain>
    </source>
</reference>
<dbReference type="EC" id="1.5.1.3" evidence="2"/>
<gene>
    <name evidence="9" type="ORF">CERSUDRAFT_129428</name>
</gene>
<feature type="domain" description="DHFR" evidence="8">
    <location>
        <begin position="3"/>
        <end position="208"/>
    </location>
</feature>
<organism evidence="9 10">
    <name type="scientific">Ceriporiopsis subvermispora (strain B)</name>
    <name type="common">White-rot fungus</name>
    <name type="synonym">Gelatoporia subvermispora</name>
    <dbReference type="NCBI Taxonomy" id="914234"/>
    <lineage>
        <taxon>Eukaryota</taxon>
        <taxon>Fungi</taxon>
        <taxon>Dikarya</taxon>
        <taxon>Basidiomycota</taxon>
        <taxon>Agaricomycotina</taxon>
        <taxon>Agaricomycetes</taxon>
        <taxon>Polyporales</taxon>
        <taxon>Gelatoporiaceae</taxon>
        <taxon>Gelatoporia</taxon>
    </lineage>
</organism>
<protein>
    <recommendedName>
        <fullName evidence="3">Dihydrofolate reductase</fullName>
        <ecNumber evidence="2">1.5.1.3</ecNumber>
    </recommendedName>
</protein>
<sequence>MSRLTVIVAATLTNGIGQNTRLPWRLPREMAYFARITTHAPEGAMNAVVMGRNTWESIPRKFRPLPKRVNIVISSNKQYELMPPDSATPPTPVYLHSNLDSALDRLSHSEWIESPIHRSFVIGGASLYGETLALPPTGPFVDRVLLTRILSPAFEDCDVYMPDFLGTEEESAWRRASHEELQEWAGVEVPEGIQEENGIKYEFQMWVR</sequence>
<evidence type="ECO:0000313" key="9">
    <source>
        <dbReference type="EMBL" id="EMD42087.1"/>
    </source>
</evidence>
<evidence type="ECO:0000256" key="6">
    <source>
        <dbReference type="ARBA" id="ARBA00023002"/>
    </source>
</evidence>
<name>M2RUF7_CERS8</name>
<dbReference type="Proteomes" id="UP000016930">
    <property type="component" value="Unassembled WGS sequence"/>
</dbReference>
<dbReference type="InterPro" id="IPR024072">
    <property type="entry name" value="DHFR-like_dom_sf"/>
</dbReference>
<dbReference type="OrthoDB" id="414698at2759"/>
<dbReference type="GO" id="GO:0050661">
    <property type="term" value="F:NADP binding"/>
    <property type="evidence" value="ECO:0007669"/>
    <property type="project" value="InterPro"/>
</dbReference>
<evidence type="ECO:0000259" key="8">
    <source>
        <dbReference type="PROSITE" id="PS51330"/>
    </source>
</evidence>
<keyword evidence="6" id="KW-0560">Oxidoreductase</keyword>
<dbReference type="STRING" id="914234.M2RUF7"/>